<comment type="subcellular location">
    <subcellularLocation>
        <location evidence="1 10">Cell outer membrane</location>
        <topology evidence="1 10">Multi-pass membrane protein</topology>
    </subcellularLocation>
</comment>
<dbReference type="InterPro" id="IPR012910">
    <property type="entry name" value="Plug_dom"/>
</dbReference>
<feature type="chain" id="PRO_5046440061" evidence="12">
    <location>
        <begin position="31"/>
        <end position="732"/>
    </location>
</feature>
<evidence type="ECO:0000256" key="2">
    <source>
        <dbReference type="ARBA" id="ARBA00022448"/>
    </source>
</evidence>
<comment type="caution">
    <text evidence="15">The sequence shown here is derived from an EMBL/GenBank/DDBJ whole genome shotgun (WGS) entry which is preliminary data.</text>
</comment>
<dbReference type="Proteomes" id="UP001597112">
    <property type="component" value="Unassembled WGS sequence"/>
</dbReference>
<keyword evidence="9 10" id="KW-0998">Cell outer membrane</keyword>
<sequence length="732" mass="81356">MKQLYIVFVRRVIIPAAACFFILSGPSLLAQEQADKAEVSDEELYDMSLEELLHAKITTASKSEETVRDAPAVVSVVTAREIESYGAANLAEVLDRVAGLYMMGSYVLTNNMPVIRGETNAHWSTKVLVLIDGRPYRDSYLGGNQVEIFNVYPLNVVERVEVIRGPGSVLYGTNAFTGVINVILKKSTENNFQTTTRYGSFNTRQTAISAGVKHKHLVVDASINFYSTDGWKFTARDENAIIRSKRNPVYDSIINPPRTIYLDRTGLGAVVSSSYKGFTLNTFYGHTRLQSMPNAAQWFVPVGGGVNATPITFEVYTSKLFADVGYSKDVTPYYATSINVTFNRTSFDIARADFKNKPVITVSNDILTEWSNNLKLHKKLKAIVGLVMNSQRGNALDKTKNADGTAFSNNREFVNPDGYYFVPDWNETWYSGYAQLAYSPFNFLKIVAGAQANKVTGVDLKYSPRIAAIIQTKRGLGGKLLYGSAFRSATPGGEKAIDVPGVIRGNPNLLPEVINTSEVQFFLVKKKFEASVNYFYSDQSNQIVRTSAADPSNEIPNTPQFVNRGNQNSHGIEAETKFYISSRWSGLASFASQTTENDLGYKDYSGTPLYMGKLGVNYKNIRGLQVSVFNSYYSKGGNIRAKFSSENVPNNFSGRPVDANPKVKAFNYLTANVQLSLREFLEKSNMPDITLFCYGINLLDQKIYYPEFARRNINSYPGRSGFNIHTGVTMKM</sequence>
<gene>
    <name evidence="15" type="ORF">ACFQ21_01245</name>
</gene>
<dbReference type="PANTHER" id="PTHR30069">
    <property type="entry name" value="TONB-DEPENDENT OUTER MEMBRANE RECEPTOR"/>
    <property type="match status" value="1"/>
</dbReference>
<evidence type="ECO:0000256" key="6">
    <source>
        <dbReference type="ARBA" id="ARBA00023077"/>
    </source>
</evidence>
<evidence type="ECO:0000256" key="3">
    <source>
        <dbReference type="ARBA" id="ARBA00022452"/>
    </source>
</evidence>
<feature type="domain" description="TonB-dependent receptor plug" evidence="14">
    <location>
        <begin position="67"/>
        <end position="179"/>
    </location>
</feature>
<dbReference type="Pfam" id="PF07715">
    <property type="entry name" value="Plug"/>
    <property type="match status" value="1"/>
</dbReference>
<evidence type="ECO:0000256" key="4">
    <source>
        <dbReference type="ARBA" id="ARBA00022692"/>
    </source>
</evidence>
<accession>A0ABW3JXK4</accession>
<reference evidence="16" key="1">
    <citation type="journal article" date="2019" name="Int. J. Syst. Evol. Microbiol.">
        <title>The Global Catalogue of Microorganisms (GCM) 10K type strain sequencing project: providing services to taxonomists for standard genome sequencing and annotation.</title>
        <authorList>
            <consortium name="The Broad Institute Genomics Platform"/>
            <consortium name="The Broad Institute Genome Sequencing Center for Infectious Disease"/>
            <person name="Wu L."/>
            <person name="Ma J."/>
        </authorList>
    </citation>
    <scope>NUCLEOTIDE SEQUENCE [LARGE SCALE GENOMIC DNA]</scope>
    <source>
        <strain evidence="16">CCUG 58938</strain>
    </source>
</reference>
<feature type="domain" description="TonB-dependent receptor-like beta-barrel" evidence="13">
    <location>
        <begin position="317"/>
        <end position="673"/>
    </location>
</feature>
<keyword evidence="16" id="KW-1185">Reference proteome</keyword>
<evidence type="ECO:0000313" key="15">
    <source>
        <dbReference type="EMBL" id="MFD0997901.1"/>
    </source>
</evidence>
<protein>
    <submittedName>
        <fullName evidence="15">TonB-dependent receptor plug domain-containing protein</fullName>
    </submittedName>
</protein>
<keyword evidence="2 10" id="KW-0813">Transport</keyword>
<dbReference type="InterPro" id="IPR037066">
    <property type="entry name" value="Plug_dom_sf"/>
</dbReference>
<dbReference type="InterPro" id="IPR036942">
    <property type="entry name" value="Beta-barrel_TonB_sf"/>
</dbReference>
<proteinExistence type="inferred from homology"/>
<organism evidence="15 16">
    <name type="scientific">Ohtaekwangia kribbensis</name>
    <dbReference type="NCBI Taxonomy" id="688913"/>
    <lineage>
        <taxon>Bacteria</taxon>
        <taxon>Pseudomonadati</taxon>
        <taxon>Bacteroidota</taxon>
        <taxon>Cytophagia</taxon>
        <taxon>Cytophagales</taxon>
        <taxon>Fulvivirgaceae</taxon>
        <taxon>Ohtaekwangia</taxon>
    </lineage>
</organism>
<evidence type="ECO:0000256" key="12">
    <source>
        <dbReference type="SAM" id="SignalP"/>
    </source>
</evidence>
<dbReference type="InterPro" id="IPR039426">
    <property type="entry name" value="TonB-dep_rcpt-like"/>
</dbReference>
<comment type="similarity">
    <text evidence="10 11">Belongs to the TonB-dependent receptor family.</text>
</comment>
<dbReference type="Pfam" id="PF00593">
    <property type="entry name" value="TonB_dep_Rec_b-barrel"/>
    <property type="match status" value="1"/>
</dbReference>
<keyword evidence="4 10" id="KW-0812">Transmembrane</keyword>
<evidence type="ECO:0000256" key="9">
    <source>
        <dbReference type="ARBA" id="ARBA00023237"/>
    </source>
</evidence>
<evidence type="ECO:0000259" key="13">
    <source>
        <dbReference type="Pfam" id="PF00593"/>
    </source>
</evidence>
<keyword evidence="3 10" id="KW-1134">Transmembrane beta strand</keyword>
<dbReference type="Gene3D" id="2.170.130.10">
    <property type="entry name" value="TonB-dependent receptor, plug domain"/>
    <property type="match status" value="1"/>
</dbReference>
<evidence type="ECO:0000256" key="7">
    <source>
        <dbReference type="ARBA" id="ARBA00023136"/>
    </source>
</evidence>
<dbReference type="Gene3D" id="2.40.170.20">
    <property type="entry name" value="TonB-dependent receptor, beta-barrel domain"/>
    <property type="match status" value="1"/>
</dbReference>
<keyword evidence="7 10" id="KW-0472">Membrane</keyword>
<evidence type="ECO:0000256" key="10">
    <source>
        <dbReference type="PROSITE-ProRule" id="PRU01360"/>
    </source>
</evidence>
<keyword evidence="5 12" id="KW-0732">Signal</keyword>
<dbReference type="PANTHER" id="PTHR30069:SF29">
    <property type="entry name" value="HEMOGLOBIN AND HEMOGLOBIN-HAPTOGLOBIN-BINDING PROTEIN 1-RELATED"/>
    <property type="match status" value="1"/>
</dbReference>
<evidence type="ECO:0000313" key="16">
    <source>
        <dbReference type="Proteomes" id="UP001597112"/>
    </source>
</evidence>
<name>A0ABW3JXK4_9BACT</name>
<dbReference type="SUPFAM" id="SSF56935">
    <property type="entry name" value="Porins"/>
    <property type="match status" value="1"/>
</dbReference>
<evidence type="ECO:0000256" key="5">
    <source>
        <dbReference type="ARBA" id="ARBA00022729"/>
    </source>
</evidence>
<evidence type="ECO:0000256" key="8">
    <source>
        <dbReference type="ARBA" id="ARBA00023170"/>
    </source>
</evidence>
<evidence type="ECO:0000259" key="14">
    <source>
        <dbReference type="Pfam" id="PF07715"/>
    </source>
</evidence>
<keyword evidence="8 15" id="KW-0675">Receptor</keyword>
<evidence type="ECO:0000256" key="11">
    <source>
        <dbReference type="RuleBase" id="RU003357"/>
    </source>
</evidence>
<dbReference type="InterPro" id="IPR000531">
    <property type="entry name" value="Beta-barrel_TonB"/>
</dbReference>
<dbReference type="RefSeq" id="WP_377573662.1">
    <property type="nucleotide sequence ID" value="NZ_JBHTKA010000001.1"/>
</dbReference>
<feature type="signal peptide" evidence="12">
    <location>
        <begin position="1"/>
        <end position="30"/>
    </location>
</feature>
<keyword evidence="6 11" id="KW-0798">TonB box</keyword>
<evidence type="ECO:0000256" key="1">
    <source>
        <dbReference type="ARBA" id="ARBA00004571"/>
    </source>
</evidence>
<dbReference type="EMBL" id="JBHTKA010000001">
    <property type="protein sequence ID" value="MFD0997901.1"/>
    <property type="molecule type" value="Genomic_DNA"/>
</dbReference>
<dbReference type="PROSITE" id="PS52016">
    <property type="entry name" value="TONB_DEPENDENT_REC_3"/>
    <property type="match status" value="1"/>
</dbReference>